<feature type="region of interest" description="Disordered" evidence="1">
    <location>
        <begin position="205"/>
        <end position="247"/>
    </location>
</feature>
<dbReference type="HOGENOM" id="CLU_031688_0_0_11"/>
<evidence type="ECO:0008006" key="4">
    <source>
        <dbReference type="Google" id="ProtNLM"/>
    </source>
</evidence>
<dbReference type="AlphaFoldDB" id="Z9JX54"/>
<feature type="region of interest" description="Disordered" evidence="1">
    <location>
        <begin position="142"/>
        <end position="169"/>
    </location>
</feature>
<dbReference type="RefSeq" id="WP_038370044.1">
    <property type="nucleotide sequence ID" value="NZ_BAAAOW010000001.1"/>
</dbReference>
<gene>
    <name evidence="2" type="ORF">BF93_05815</name>
</gene>
<proteinExistence type="predicted"/>
<evidence type="ECO:0000256" key="1">
    <source>
        <dbReference type="SAM" id="MobiDB-lite"/>
    </source>
</evidence>
<feature type="compositionally biased region" description="Basic residues" evidence="1">
    <location>
        <begin position="220"/>
        <end position="240"/>
    </location>
</feature>
<dbReference type="Gene3D" id="3.30.559.10">
    <property type="entry name" value="Chloramphenicol acetyltransferase-like domain"/>
    <property type="match status" value="1"/>
</dbReference>
<dbReference type="InterPro" id="IPR023213">
    <property type="entry name" value="CAT-like_dom_sf"/>
</dbReference>
<dbReference type="SUPFAM" id="SSF52777">
    <property type="entry name" value="CoA-dependent acyltransferases"/>
    <property type="match status" value="1"/>
</dbReference>
<keyword evidence="3" id="KW-1185">Reference proteome</keyword>
<dbReference type="EMBL" id="JDYK01000002">
    <property type="protein sequence ID" value="EWS82553.1"/>
    <property type="molecule type" value="Genomic_DNA"/>
</dbReference>
<feature type="compositionally biased region" description="Low complexity" evidence="1">
    <location>
        <begin position="142"/>
        <end position="155"/>
    </location>
</feature>
<evidence type="ECO:0000313" key="2">
    <source>
        <dbReference type="EMBL" id="EWS82553.1"/>
    </source>
</evidence>
<dbReference type="STRING" id="396014.BF93_05815"/>
<dbReference type="OrthoDB" id="4876345at2"/>
<name>Z9JX54_9MICO</name>
<dbReference type="PATRIC" id="fig|396014.3.peg.163"/>
<sequence length="480" mass="53000">MTRRAWVRLDNASNIFLAARSDVDPKVFRMSAEMDHEVDGELLQQALDATFDRYPLYHAVLRKGLFWYYLQDSDLRPQVQAEVRPTCAAIYRENRRELLFRVMRHRRRIVLEVFHALSDGTGALAFLRELVIAYARARTAAGPAPAGGADPASAASPPPAVDPTSRHGRGLFVDPFARYFRRERRPAPAASAAEASAFVRAATPAGLPEGMPAQEPAASPRRRMVGRGPRRHETHVHRVPGTRTPDGRTRAVELTVPVAELLATRPEGVGTTMYLTALLFEAVRRSAGDLGRARTLAASVPVNLRQFFPSTSSRNFFTALRVEHTYGEGLDDLGAIGRQLEADFRPQIEIGALEERLRRLMGLERMPVLRIIPRPLKDLVLGLVNRVNNRALTVAVSNMGPVRLPEDIADQVRRVSFQVSAVRPQICAISYGGWLSITFTSPFLETGHVREFARLLTAQGIAVSVAATRVTEAELAEGAA</sequence>
<dbReference type="Proteomes" id="UP000023067">
    <property type="component" value="Unassembled WGS sequence"/>
</dbReference>
<evidence type="ECO:0000313" key="3">
    <source>
        <dbReference type="Proteomes" id="UP000023067"/>
    </source>
</evidence>
<protein>
    <recommendedName>
        <fullName evidence="4">Alcohol acetyltransferase</fullName>
    </recommendedName>
</protein>
<organism evidence="2 3">
    <name type="scientific">Brachybacterium phenoliresistens</name>
    <dbReference type="NCBI Taxonomy" id="396014"/>
    <lineage>
        <taxon>Bacteria</taxon>
        <taxon>Bacillati</taxon>
        <taxon>Actinomycetota</taxon>
        <taxon>Actinomycetes</taxon>
        <taxon>Micrococcales</taxon>
        <taxon>Dermabacteraceae</taxon>
        <taxon>Brachybacterium</taxon>
    </lineage>
</organism>
<dbReference type="eggNOG" id="COG1020">
    <property type="taxonomic scope" value="Bacteria"/>
</dbReference>
<accession>Z9JX54</accession>
<reference evidence="2 3" key="1">
    <citation type="submission" date="2014-02" db="EMBL/GenBank/DDBJ databases">
        <title>Genome sequence of Brachybacterium phenoliresistens strain W13A50.</title>
        <authorList>
            <person name="Wang X."/>
        </authorList>
    </citation>
    <scope>NUCLEOTIDE SEQUENCE [LARGE SCALE GENOMIC DNA]</scope>
    <source>
        <strain evidence="2 3">W13A50</strain>
    </source>
</reference>
<comment type="caution">
    <text evidence="2">The sequence shown here is derived from an EMBL/GenBank/DDBJ whole genome shotgun (WGS) entry which is preliminary data.</text>
</comment>